<feature type="non-terminal residue" evidence="2">
    <location>
        <position position="92"/>
    </location>
</feature>
<evidence type="ECO:0000256" key="1">
    <source>
        <dbReference type="SAM" id="MobiDB-lite"/>
    </source>
</evidence>
<accession>A0A6J4TSF2</accession>
<feature type="compositionally biased region" description="Basic residues" evidence="1">
    <location>
        <begin position="42"/>
        <end position="52"/>
    </location>
</feature>
<evidence type="ECO:0000313" key="2">
    <source>
        <dbReference type="EMBL" id="CAA9529645.1"/>
    </source>
</evidence>
<name>A0A6J4TSF2_9ACTN</name>
<feature type="compositionally biased region" description="Basic and acidic residues" evidence="1">
    <location>
        <begin position="1"/>
        <end position="20"/>
    </location>
</feature>
<sequence>VSSDSRADRRMGRRGVEHRQGAGRQRAAQRQRRPAGRDGGRGHHRRLGAHPRRLCDVEDRRGRGAVDEGVPRAAGRSVPRRARGAQGQHHRV</sequence>
<organism evidence="2">
    <name type="scientific">uncultured Solirubrobacteraceae bacterium</name>
    <dbReference type="NCBI Taxonomy" id="1162706"/>
    <lineage>
        <taxon>Bacteria</taxon>
        <taxon>Bacillati</taxon>
        <taxon>Actinomycetota</taxon>
        <taxon>Thermoleophilia</taxon>
        <taxon>Solirubrobacterales</taxon>
        <taxon>Solirubrobacteraceae</taxon>
        <taxon>environmental samples</taxon>
    </lineage>
</organism>
<feature type="compositionally biased region" description="Basic and acidic residues" evidence="1">
    <location>
        <begin position="53"/>
        <end position="70"/>
    </location>
</feature>
<feature type="compositionally biased region" description="Basic residues" evidence="1">
    <location>
        <begin position="78"/>
        <end position="92"/>
    </location>
</feature>
<protein>
    <submittedName>
        <fullName evidence="2">[NiFe] hydrogenase metallocenter assembly protein HypC</fullName>
    </submittedName>
</protein>
<dbReference type="EMBL" id="CADCVQ010000164">
    <property type="protein sequence ID" value="CAA9529645.1"/>
    <property type="molecule type" value="Genomic_DNA"/>
</dbReference>
<reference evidence="2" key="1">
    <citation type="submission" date="2020-02" db="EMBL/GenBank/DDBJ databases">
        <authorList>
            <person name="Meier V. D."/>
        </authorList>
    </citation>
    <scope>NUCLEOTIDE SEQUENCE</scope>
    <source>
        <strain evidence="2">AVDCRST_MAG67</strain>
    </source>
</reference>
<dbReference type="AlphaFoldDB" id="A0A6J4TSF2"/>
<feature type="region of interest" description="Disordered" evidence="1">
    <location>
        <begin position="1"/>
        <end position="92"/>
    </location>
</feature>
<proteinExistence type="predicted"/>
<gene>
    <name evidence="2" type="ORF">AVDCRST_MAG67-4019</name>
</gene>
<feature type="non-terminal residue" evidence="2">
    <location>
        <position position="1"/>
    </location>
</feature>